<keyword evidence="2" id="KW-1185">Reference proteome</keyword>
<proteinExistence type="predicted"/>
<sequence>MKPDVLIKQLQAQRETWCELEPAEGGRPALRVLIRRPSETELPKLYGGVSIAAVQACVVGWEGMSTERLLGAAVGSADALAFDAALWAEIASDRAAWSEACAAHLVGQITAHLDAKAKLQGNSKPSSTQAQA</sequence>
<organism evidence="1 2">
    <name type="scientific">Roseateles agri</name>
    <dbReference type="NCBI Taxonomy" id="3098619"/>
    <lineage>
        <taxon>Bacteria</taxon>
        <taxon>Pseudomonadati</taxon>
        <taxon>Pseudomonadota</taxon>
        <taxon>Betaproteobacteria</taxon>
        <taxon>Burkholderiales</taxon>
        <taxon>Sphaerotilaceae</taxon>
        <taxon>Roseateles</taxon>
    </lineage>
</organism>
<name>A0ABU5DRY3_9BURK</name>
<reference evidence="1 2" key="1">
    <citation type="submission" date="2023-11" db="EMBL/GenBank/DDBJ databases">
        <title>Paucibacter sp. nov., isolated from fresh soil in Korea.</title>
        <authorList>
            <person name="Le N.T.T."/>
        </authorList>
    </citation>
    <scope>NUCLEOTIDE SEQUENCE [LARGE SCALE GENOMIC DNA]</scope>
    <source>
        <strain evidence="1 2">R3-3</strain>
    </source>
</reference>
<evidence type="ECO:0000313" key="1">
    <source>
        <dbReference type="EMBL" id="MDY0748503.1"/>
    </source>
</evidence>
<accession>A0ABU5DRY3</accession>
<evidence type="ECO:0000313" key="2">
    <source>
        <dbReference type="Proteomes" id="UP001285263"/>
    </source>
</evidence>
<dbReference type="RefSeq" id="WP_320426467.1">
    <property type="nucleotide sequence ID" value="NZ_JAXCLA010000010.1"/>
</dbReference>
<gene>
    <name evidence="1" type="ORF">SNE35_28645</name>
</gene>
<comment type="caution">
    <text evidence="1">The sequence shown here is derived from an EMBL/GenBank/DDBJ whole genome shotgun (WGS) entry which is preliminary data.</text>
</comment>
<protein>
    <submittedName>
        <fullName evidence="1">Uncharacterized protein</fullName>
    </submittedName>
</protein>
<dbReference type="EMBL" id="JAXCLA010000010">
    <property type="protein sequence ID" value="MDY0748503.1"/>
    <property type="molecule type" value="Genomic_DNA"/>
</dbReference>
<dbReference type="Proteomes" id="UP001285263">
    <property type="component" value="Unassembled WGS sequence"/>
</dbReference>